<accession>A0AA88XNU4</accession>
<dbReference type="GO" id="GO:0005886">
    <property type="term" value="C:plasma membrane"/>
    <property type="evidence" value="ECO:0007669"/>
    <property type="project" value="TreeGrafter"/>
</dbReference>
<dbReference type="AlphaFoldDB" id="A0AA88XNU4"/>
<gene>
    <name evidence="3" type="ORF">FSP39_023873</name>
</gene>
<dbReference type="Gene3D" id="2.60.40.150">
    <property type="entry name" value="C2 domain"/>
    <property type="match status" value="2"/>
</dbReference>
<keyword evidence="1" id="KW-0677">Repeat</keyword>
<evidence type="ECO:0000313" key="4">
    <source>
        <dbReference type="Proteomes" id="UP001186944"/>
    </source>
</evidence>
<dbReference type="EMBL" id="VSWD01000011">
    <property type="protein sequence ID" value="KAK3088801.1"/>
    <property type="molecule type" value="Genomic_DNA"/>
</dbReference>
<reference evidence="3" key="1">
    <citation type="submission" date="2019-08" db="EMBL/GenBank/DDBJ databases">
        <title>The improved chromosome-level genome for the pearl oyster Pinctada fucata martensii using PacBio sequencing and Hi-C.</title>
        <authorList>
            <person name="Zheng Z."/>
        </authorList>
    </citation>
    <scope>NUCLEOTIDE SEQUENCE</scope>
    <source>
        <strain evidence="3">ZZ-2019</strain>
        <tissue evidence="3">Adductor muscle</tissue>
    </source>
</reference>
<feature type="domain" description="C2" evidence="2">
    <location>
        <begin position="99"/>
        <end position="220"/>
    </location>
</feature>
<dbReference type="InterPro" id="IPR000008">
    <property type="entry name" value="C2_dom"/>
</dbReference>
<name>A0AA88XNU4_PINIB</name>
<dbReference type="GO" id="GO:0001786">
    <property type="term" value="F:phosphatidylserine binding"/>
    <property type="evidence" value="ECO:0007669"/>
    <property type="project" value="TreeGrafter"/>
</dbReference>
<evidence type="ECO:0000313" key="3">
    <source>
        <dbReference type="EMBL" id="KAK3088801.1"/>
    </source>
</evidence>
<dbReference type="PRINTS" id="PR00399">
    <property type="entry name" value="SYNAPTOTAGMN"/>
</dbReference>
<dbReference type="GO" id="GO:0017156">
    <property type="term" value="P:calcium-ion regulated exocytosis"/>
    <property type="evidence" value="ECO:0007669"/>
    <property type="project" value="TreeGrafter"/>
</dbReference>
<dbReference type="Proteomes" id="UP001186944">
    <property type="component" value="Unassembled WGS sequence"/>
</dbReference>
<dbReference type="GO" id="GO:0070382">
    <property type="term" value="C:exocytic vesicle"/>
    <property type="evidence" value="ECO:0007669"/>
    <property type="project" value="TreeGrafter"/>
</dbReference>
<dbReference type="SUPFAM" id="SSF49562">
    <property type="entry name" value="C2 domain (Calcium/lipid-binding domain, CaLB)"/>
    <property type="match status" value="2"/>
</dbReference>
<dbReference type="PANTHER" id="PTHR10024:SF383">
    <property type="entry name" value="C2 DOMAIN-CONTAINING PROTEIN"/>
    <property type="match status" value="1"/>
</dbReference>
<dbReference type="PANTHER" id="PTHR10024">
    <property type="entry name" value="SYNAPTOTAGMIN"/>
    <property type="match status" value="1"/>
</dbReference>
<feature type="domain" description="C2" evidence="2">
    <location>
        <begin position="234"/>
        <end position="366"/>
    </location>
</feature>
<dbReference type="InterPro" id="IPR001565">
    <property type="entry name" value="Synaptotagmin"/>
</dbReference>
<evidence type="ECO:0000259" key="2">
    <source>
        <dbReference type="PROSITE" id="PS50004"/>
    </source>
</evidence>
<dbReference type="InterPro" id="IPR035892">
    <property type="entry name" value="C2_domain_sf"/>
</dbReference>
<protein>
    <recommendedName>
        <fullName evidence="2">C2 domain-containing protein</fullName>
    </recommendedName>
</protein>
<evidence type="ECO:0000256" key="1">
    <source>
        <dbReference type="ARBA" id="ARBA00022737"/>
    </source>
</evidence>
<organism evidence="3 4">
    <name type="scientific">Pinctada imbricata</name>
    <name type="common">Atlantic pearl-oyster</name>
    <name type="synonym">Pinctada martensii</name>
    <dbReference type="NCBI Taxonomy" id="66713"/>
    <lineage>
        <taxon>Eukaryota</taxon>
        <taxon>Metazoa</taxon>
        <taxon>Spiralia</taxon>
        <taxon>Lophotrochozoa</taxon>
        <taxon>Mollusca</taxon>
        <taxon>Bivalvia</taxon>
        <taxon>Autobranchia</taxon>
        <taxon>Pteriomorphia</taxon>
        <taxon>Pterioida</taxon>
        <taxon>Pterioidea</taxon>
        <taxon>Pteriidae</taxon>
        <taxon>Pinctada</taxon>
    </lineage>
</organism>
<dbReference type="GO" id="GO:0005544">
    <property type="term" value="F:calcium-dependent phospholipid binding"/>
    <property type="evidence" value="ECO:0007669"/>
    <property type="project" value="TreeGrafter"/>
</dbReference>
<dbReference type="GO" id="GO:0005509">
    <property type="term" value="F:calcium ion binding"/>
    <property type="evidence" value="ECO:0007669"/>
    <property type="project" value="TreeGrafter"/>
</dbReference>
<proteinExistence type="predicted"/>
<dbReference type="GO" id="GO:0000149">
    <property type="term" value="F:SNARE binding"/>
    <property type="evidence" value="ECO:0007669"/>
    <property type="project" value="TreeGrafter"/>
</dbReference>
<dbReference type="SMART" id="SM00239">
    <property type="entry name" value="C2"/>
    <property type="match status" value="2"/>
</dbReference>
<dbReference type="CDD" id="cd00276">
    <property type="entry name" value="C2B_Synaptotagmin"/>
    <property type="match status" value="1"/>
</dbReference>
<dbReference type="PROSITE" id="PS50004">
    <property type="entry name" value="C2"/>
    <property type="match status" value="2"/>
</dbReference>
<comment type="caution">
    <text evidence="3">The sequence shown here is derived from an EMBL/GenBank/DDBJ whole genome shotgun (WGS) entry which is preliminary data.</text>
</comment>
<dbReference type="Pfam" id="PF00168">
    <property type="entry name" value="C2"/>
    <property type="match status" value="2"/>
</dbReference>
<dbReference type="GO" id="GO:0030276">
    <property type="term" value="F:clathrin binding"/>
    <property type="evidence" value="ECO:0007669"/>
    <property type="project" value="TreeGrafter"/>
</dbReference>
<keyword evidence="4" id="KW-1185">Reference proteome</keyword>
<sequence length="369" mass="41655">MSSHSAIWRAKLNIAEDWIAGEDPFSGATTPGSAGLKEMSFNFSTEKMDGLPPLTIKNNRQRRASMQDAIDLRKIDTKLYDRRIQRHRSFCSSTEEDASLGSINLRLQYNTETHMLSVEIVQAADLMPQGSGSSANPYCKVTLLPDHPSLLRTRVQETTLDPLFEEEFIFDVSQHKLRSCKLQILVMDSDHCTEDECLGQVKIPLDSIDFSDNSQLEIWRGLAPYEEETPQKNHNGEIMFSLTYLSSAERLTVVIVQARNLRHPDQTKVLDPSVKVSVLQNSKRIKKKKTSTGHGTENPMYNEALVFSISRDILPLISMEIQVCHENKLGNDDVIGRVKLGLDTTGEEKIHWNDLISSKGAVARWHVLH</sequence>